<accession>A0A143BM78</accession>
<organism evidence="2 3">
    <name type="scientific">Gemmatimonas phototrophica</name>
    <dbReference type="NCBI Taxonomy" id="1379270"/>
    <lineage>
        <taxon>Bacteria</taxon>
        <taxon>Pseudomonadati</taxon>
        <taxon>Gemmatimonadota</taxon>
        <taxon>Gemmatimonadia</taxon>
        <taxon>Gemmatimonadales</taxon>
        <taxon>Gemmatimonadaceae</taxon>
        <taxon>Gemmatimonas</taxon>
    </lineage>
</organism>
<dbReference type="eggNOG" id="ENOG5030TQT">
    <property type="taxonomic scope" value="Bacteria"/>
</dbReference>
<proteinExistence type="predicted"/>
<reference evidence="2 3" key="2">
    <citation type="journal article" date="2016" name="Environ. Microbiol. Rep.">
        <title>Metagenomic evidence for the presence of phototrophic Gemmatimonadetes bacteria in diverse environments.</title>
        <authorList>
            <person name="Zeng Y."/>
            <person name="Baumbach J."/>
            <person name="Barbosa E.G."/>
            <person name="Azevedo V."/>
            <person name="Zhang C."/>
            <person name="Koblizek M."/>
        </authorList>
    </citation>
    <scope>NUCLEOTIDE SEQUENCE [LARGE SCALE GENOMIC DNA]</scope>
    <source>
        <strain evidence="2 3">AP64</strain>
    </source>
</reference>
<evidence type="ECO:0000256" key="1">
    <source>
        <dbReference type="SAM" id="SignalP"/>
    </source>
</evidence>
<dbReference type="RefSeq" id="WP_026848686.1">
    <property type="nucleotide sequence ID" value="NZ_CP011454.1"/>
</dbReference>
<evidence type="ECO:0000313" key="3">
    <source>
        <dbReference type="Proteomes" id="UP000076404"/>
    </source>
</evidence>
<evidence type="ECO:0000313" key="2">
    <source>
        <dbReference type="EMBL" id="AMW05610.1"/>
    </source>
</evidence>
<gene>
    <name evidence="2" type="ORF">GEMMAAP_13965</name>
</gene>
<dbReference type="EMBL" id="CP011454">
    <property type="protein sequence ID" value="AMW05610.1"/>
    <property type="molecule type" value="Genomic_DNA"/>
</dbReference>
<dbReference type="Pfam" id="PF13557">
    <property type="entry name" value="Phenol_MetA_deg"/>
    <property type="match status" value="1"/>
</dbReference>
<dbReference type="STRING" id="1379270.GEMMAAP_13965"/>
<feature type="chain" id="PRO_5007506971" description="Transporter" evidence="1">
    <location>
        <begin position="21"/>
        <end position="258"/>
    </location>
</feature>
<dbReference type="KEGG" id="gph:GEMMAAP_13965"/>
<dbReference type="InterPro" id="IPR025737">
    <property type="entry name" value="FApF"/>
</dbReference>
<evidence type="ECO:0008006" key="4">
    <source>
        <dbReference type="Google" id="ProtNLM"/>
    </source>
</evidence>
<feature type="signal peptide" evidence="1">
    <location>
        <begin position="1"/>
        <end position="20"/>
    </location>
</feature>
<dbReference type="AlphaFoldDB" id="A0A143BM78"/>
<dbReference type="Proteomes" id="UP000076404">
    <property type="component" value="Chromosome"/>
</dbReference>
<name>A0A143BM78_9BACT</name>
<reference evidence="2 3" key="1">
    <citation type="journal article" date="2014" name="Proc. Natl. Acad. Sci. U.S.A.">
        <title>Functional type 2 photosynthetic reaction centers found in the rare bacterial phylum Gemmatimonadetes.</title>
        <authorList>
            <person name="Zeng Y."/>
            <person name="Feng F."/>
            <person name="Medova H."/>
            <person name="Dean J."/>
            <person name="Koblizek M."/>
        </authorList>
    </citation>
    <scope>NUCLEOTIDE SEQUENCE [LARGE SCALE GENOMIC DNA]</scope>
    <source>
        <strain evidence="2 3">AP64</strain>
    </source>
</reference>
<dbReference type="OrthoDB" id="257472at2"/>
<keyword evidence="1" id="KW-0732">Signal</keyword>
<sequence length="258" mass="27492">MSFRHLLTAVVAGTSLSACATMGTRDALVSDRPDFTEATVLVDKGHVQVESGSTFSREGDTRSTAFGEVLMRAGLASKVELRVAGNSFVRERAGDALTSGMQDASVGFKFKLAEGPESPSWKPALSVITHTTVPSGSRVYRTQRAQPEVKVLGAWTLSDRVSFSSNFNVARPYDGVRSFTEYAGSGSFGIAATGRVGLYAEAYAFAPQDGSKVVSKYVNSGFTFLFSPDVQLDVRGGVGPTTMAKRDYFAGVGLVVRR</sequence>
<keyword evidence="3" id="KW-1185">Reference proteome</keyword>
<protein>
    <recommendedName>
        <fullName evidence="4">Transporter</fullName>
    </recommendedName>
</protein>
<dbReference type="PROSITE" id="PS51257">
    <property type="entry name" value="PROKAR_LIPOPROTEIN"/>
    <property type="match status" value="1"/>
</dbReference>